<dbReference type="Proteomes" id="UP000664414">
    <property type="component" value="Unassembled WGS sequence"/>
</dbReference>
<dbReference type="GO" id="GO:0044877">
    <property type="term" value="F:protein-containing complex binding"/>
    <property type="evidence" value="ECO:0007669"/>
    <property type="project" value="TreeGrafter"/>
</dbReference>
<dbReference type="EMBL" id="JAFKGL010000012">
    <property type="protein sequence ID" value="MBN9412709.1"/>
    <property type="molecule type" value="Genomic_DNA"/>
</dbReference>
<protein>
    <submittedName>
        <fullName evidence="2">Complex I NDUFA9 subunit family protein</fullName>
    </submittedName>
</protein>
<dbReference type="FunFam" id="3.40.50.720:FF:000702">
    <property type="entry name" value="NADH dehydrogenase (Ubiquinone)"/>
    <property type="match status" value="1"/>
</dbReference>
<dbReference type="PANTHER" id="PTHR12126:SF11">
    <property type="entry name" value="NADH DEHYDROGENASE [UBIQUINONE] 1 ALPHA SUBCOMPLEX SUBUNIT 9, MITOCHONDRIAL"/>
    <property type="match status" value="1"/>
</dbReference>
<evidence type="ECO:0000259" key="1">
    <source>
        <dbReference type="Pfam" id="PF01370"/>
    </source>
</evidence>
<dbReference type="InterPro" id="IPR051207">
    <property type="entry name" value="ComplexI_NDUFA9_subunit"/>
</dbReference>
<evidence type="ECO:0000313" key="3">
    <source>
        <dbReference type="Proteomes" id="UP000664414"/>
    </source>
</evidence>
<dbReference type="CDD" id="cd05271">
    <property type="entry name" value="NDUFA9_like_SDR_a"/>
    <property type="match status" value="1"/>
</dbReference>
<organism evidence="2 3">
    <name type="scientific">Candidatus Paracaedimonas acanthamoebae</name>
    <dbReference type="NCBI Taxonomy" id="244581"/>
    <lineage>
        <taxon>Bacteria</taxon>
        <taxon>Pseudomonadati</taxon>
        <taxon>Pseudomonadota</taxon>
        <taxon>Alphaproteobacteria</taxon>
        <taxon>Holosporales</taxon>
        <taxon>Caedimonadaceae</taxon>
        <taxon>Candidatus Paracaedimonas</taxon>
    </lineage>
</organism>
<dbReference type="AlphaFoldDB" id="A0A8J7TV68"/>
<dbReference type="InterPro" id="IPR036291">
    <property type="entry name" value="NAD(P)-bd_dom_sf"/>
</dbReference>
<reference evidence="2" key="1">
    <citation type="submission" date="2021-02" db="EMBL/GenBank/DDBJ databases">
        <title>Thiocyanate and organic carbon inputs drive convergent selection for specific autotrophic Afipia and Thiobacillus strains within complex microbiomes.</title>
        <authorList>
            <person name="Huddy R.J."/>
            <person name="Sachdeva R."/>
            <person name="Kadzinga F."/>
            <person name="Kantor R.S."/>
            <person name="Harrison S.T.L."/>
            <person name="Banfield J.F."/>
        </authorList>
    </citation>
    <scope>NUCLEOTIDE SEQUENCE</scope>
    <source>
        <strain evidence="2">SCN18_10_11_15_R4_P_38_20</strain>
    </source>
</reference>
<evidence type="ECO:0000313" key="2">
    <source>
        <dbReference type="EMBL" id="MBN9412709.1"/>
    </source>
</evidence>
<dbReference type="SUPFAM" id="SSF51735">
    <property type="entry name" value="NAD(P)-binding Rossmann-fold domains"/>
    <property type="match status" value="1"/>
</dbReference>
<name>A0A8J7TV68_9PROT</name>
<proteinExistence type="predicted"/>
<dbReference type="InterPro" id="IPR001509">
    <property type="entry name" value="Epimerase_deHydtase"/>
</dbReference>
<accession>A0A8J7TV68</accession>
<comment type="caution">
    <text evidence="2">The sequence shown here is derived from an EMBL/GenBank/DDBJ whole genome shotgun (WGS) entry which is preliminary data.</text>
</comment>
<feature type="domain" description="NAD-dependent epimerase/dehydratase" evidence="1">
    <location>
        <begin position="6"/>
        <end position="215"/>
    </location>
</feature>
<dbReference type="PANTHER" id="PTHR12126">
    <property type="entry name" value="NADH-UBIQUINONE OXIDOREDUCTASE 39 KDA SUBUNIT-RELATED"/>
    <property type="match status" value="1"/>
</dbReference>
<dbReference type="Gene3D" id="3.40.50.720">
    <property type="entry name" value="NAD(P)-binding Rossmann-like Domain"/>
    <property type="match status" value="1"/>
</dbReference>
<dbReference type="Pfam" id="PF01370">
    <property type="entry name" value="Epimerase"/>
    <property type="match status" value="1"/>
</dbReference>
<gene>
    <name evidence="2" type="ORF">J0H12_02125</name>
</gene>
<sequence length="305" mass="34444">MQGKYITIFGGTGFIGRSLVQKFAREGAIIRVPVRSPNNALFLKTMGHVGQITLCKINPYIKQDIEACCENSEIVINLIGIFYEKKNSTFKRVHVELAETIAESTAKAGAKRFLHMSALGADSRSKSAYAISKIQGEQAVLKAYPQATIFRPSLVFGPHDRFFNRFSEISRFSPILPLIGGGKTHLQPTYVGDVIEAVIVATKYRESEEQIYELGGPKIYSFKELFEIMLKIIQLKRLLLPLPYFIARIIGFFGEFLPTPPLTRDQVKFLEKDNILTKRNLTFQDLGLVPHALESILPRYLSHYK</sequence>